<proteinExistence type="inferred from homology"/>
<comment type="subcellular location">
    <subcellularLocation>
        <location evidence="1">Cell membrane</location>
        <topology evidence="1">Multi-pass membrane protein</topology>
    </subcellularLocation>
</comment>
<dbReference type="PROSITE" id="PS51257">
    <property type="entry name" value="PROKAR_LIPOPROTEIN"/>
    <property type="match status" value="1"/>
</dbReference>
<feature type="transmembrane region" description="Helical" evidence="8">
    <location>
        <begin position="135"/>
        <end position="154"/>
    </location>
</feature>
<dbReference type="KEGG" id="spat:A0O21_08515"/>
<sequence>MQEKGFGDGVKASFPTALGYVSIGIACGVVGASSGLSPLEMGLMSLIVYGGSAQFVMCAMLLAQAPVFSIVLTVFLVNLRHFLMCLHAATIFKGRPLLQNIAIGSLITDESYGVLLGEYAHNKHITAAWMHGNNLTGYLTWIFAVFFSAVIGRYVPNPEIFGLDFALIAMFVAIFAAQLEVILMSEPLKKILTVLLAVTLTYLVLAVLISESLAVLLSTLAGCTVGVFLDEH</sequence>
<dbReference type="OrthoDB" id="3177005at2"/>
<feature type="transmembrane region" description="Helical" evidence="8">
    <location>
        <begin position="12"/>
        <end position="33"/>
    </location>
</feature>
<reference evidence="9 10" key="1">
    <citation type="journal article" date="2016" name="Int. J. Syst. Evol. Microbiol.">
        <title>Streptococcuspantholopis sp. nov., isolated from faeces of the Tibetan antelope (Pantholops hodgsonii).</title>
        <authorList>
            <person name="Bai X."/>
            <person name="Xiong Y."/>
            <person name="Lu S."/>
            <person name="Jin D."/>
            <person name="Lai X."/>
            <person name="Yang J."/>
            <person name="Niu L."/>
            <person name="Hu S."/>
            <person name="Meng X."/>
            <person name="Pu J."/>
            <person name="Ye C."/>
            <person name="Xu J."/>
        </authorList>
    </citation>
    <scope>NUCLEOTIDE SEQUENCE [LARGE SCALE GENOMIC DNA]</scope>
    <source>
        <strain evidence="9 10">TA 26</strain>
    </source>
</reference>
<gene>
    <name evidence="9" type="ORF">A0O21_08515</name>
</gene>
<evidence type="ECO:0000256" key="4">
    <source>
        <dbReference type="ARBA" id="ARBA00022475"/>
    </source>
</evidence>
<feature type="transmembrane region" description="Helical" evidence="8">
    <location>
        <begin position="53"/>
        <end position="77"/>
    </location>
</feature>
<comment type="similarity">
    <text evidence="2">Belongs to the AzlC family.</text>
</comment>
<dbReference type="PANTHER" id="PTHR34979:SF1">
    <property type="entry name" value="INNER MEMBRANE PROTEIN YGAZ"/>
    <property type="match status" value="1"/>
</dbReference>
<evidence type="ECO:0000256" key="8">
    <source>
        <dbReference type="SAM" id="Phobius"/>
    </source>
</evidence>
<feature type="transmembrane region" description="Helical" evidence="8">
    <location>
        <begin position="160"/>
        <end position="179"/>
    </location>
</feature>
<keyword evidence="5 8" id="KW-0812">Transmembrane</keyword>
<dbReference type="GO" id="GO:0005886">
    <property type="term" value="C:plasma membrane"/>
    <property type="evidence" value="ECO:0007669"/>
    <property type="project" value="UniProtKB-SubCell"/>
</dbReference>
<keyword evidence="4" id="KW-1003">Cell membrane</keyword>
<dbReference type="Pfam" id="PF03591">
    <property type="entry name" value="AzlC"/>
    <property type="match status" value="1"/>
</dbReference>
<keyword evidence="7 8" id="KW-0472">Membrane</keyword>
<dbReference type="GO" id="GO:1903785">
    <property type="term" value="P:L-valine transmembrane transport"/>
    <property type="evidence" value="ECO:0007669"/>
    <property type="project" value="TreeGrafter"/>
</dbReference>
<dbReference type="EMBL" id="CP014699">
    <property type="protein sequence ID" value="AND80041.1"/>
    <property type="molecule type" value="Genomic_DNA"/>
</dbReference>
<reference evidence="10" key="2">
    <citation type="submission" date="2016-03" db="EMBL/GenBank/DDBJ databases">
        <title>Streptococcus antelopensis sp. nov., isolated from the feces of the Tibetan antelope (Pantholops hodgsonii) in Hoh Xil National Nature Reserve, Qinghai, China.</title>
        <authorList>
            <person name="Bai X."/>
        </authorList>
    </citation>
    <scope>NUCLEOTIDE SEQUENCE [LARGE SCALE GENOMIC DNA]</scope>
    <source>
        <strain evidence="10">TA 26</strain>
    </source>
</reference>
<protein>
    <submittedName>
        <fullName evidence="9">Branched-chain amino acid permease</fullName>
    </submittedName>
</protein>
<dbReference type="RefSeq" id="WP_067064264.1">
    <property type="nucleotide sequence ID" value="NZ_CP014699.1"/>
</dbReference>
<evidence type="ECO:0000256" key="6">
    <source>
        <dbReference type="ARBA" id="ARBA00022989"/>
    </source>
</evidence>
<keyword evidence="3" id="KW-0813">Transport</keyword>
<dbReference type="PANTHER" id="PTHR34979">
    <property type="entry name" value="INNER MEMBRANE PROTEIN YGAZ"/>
    <property type="match status" value="1"/>
</dbReference>
<accession>A0A172Q9C5</accession>
<evidence type="ECO:0000256" key="7">
    <source>
        <dbReference type="ARBA" id="ARBA00023136"/>
    </source>
</evidence>
<feature type="transmembrane region" description="Helical" evidence="8">
    <location>
        <begin position="191"/>
        <end position="210"/>
    </location>
</feature>
<keyword evidence="10" id="KW-1185">Reference proteome</keyword>
<keyword evidence="6 8" id="KW-1133">Transmembrane helix</keyword>
<evidence type="ECO:0000256" key="2">
    <source>
        <dbReference type="ARBA" id="ARBA00010735"/>
    </source>
</evidence>
<dbReference type="AlphaFoldDB" id="A0A172Q9C5"/>
<dbReference type="STRING" id="1811193.A0O21_08515"/>
<evidence type="ECO:0000256" key="1">
    <source>
        <dbReference type="ARBA" id="ARBA00004651"/>
    </source>
</evidence>
<evidence type="ECO:0000313" key="10">
    <source>
        <dbReference type="Proteomes" id="UP000077317"/>
    </source>
</evidence>
<evidence type="ECO:0000313" key="9">
    <source>
        <dbReference type="EMBL" id="AND80041.1"/>
    </source>
</evidence>
<organism evidence="9 10">
    <name type="scientific">Streptococcus pantholopis</name>
    <dbReference type="NCBI Taxonomy" id="1811193"/>
    <lineage>
        <taxon>Bacteria</taxon>
        <taxon>Bacillati</taxon>
        <taxon>Bacillota</taxon>
        <taxon>Bacilli</taxon>
        <taxon>Lactobacillales</taxon>
        <taxon>Streptococcaceae</taxon>
        <taxon>Streptococcus</taxon>
    </lineage>
</organism>
<dbReference type="Proteomes" id="UP000077317">
    <property type="component" value="Chromosome"/>
</dbReference>
<name>A0A172Q9C5_9STRE</name>
<dbReference type="InterPro" id="IPR011606">
    <property type="entry name" value="Brnchd-chn_aa_trnsp_permease"/>
</dbReference>
<evidence type="ECO:0000256" key="3">
    <source>
        <dbReference type="ARBA" id="ARBA00022448"/>
    </source>
</evidence>
<evidence type="ECO:0000256" key="5">
    <source>
        <dbReference type="ARBA" id="ARBA00022692"/>
    </source>
</evidence>